<feature type="transmembrane region" description="Helical" evidence="2">
    <location>
        <begin position="167"/>
        <end position="191"/>
    </location>
</feature>
<evidence type="ECO:0000313" key="3">
    <source>
        <dbReference type="EMBL" id="MDT0465073.1"/>
    </source>
</evidence>
<evidence type="ECO:0000313" key="4">
    <source>
        <dbReference type="Proteomes" id="UP001183809"/>
    </source>
</evidence>
<dbReference type="Proteomes" id="UP001183809">
    <property type="component" value="Unassembled WGS sequence"/>
</dbReference>
<gene>
    <name evidence="3" type="ORF">RM764_19005</name>
</gene>
<comment type="caution">
    <text evidence="3">The sequence shown here is derived from an EMBL/GenBank/DDBJ whole genome shotgun (WGS) entry which is preliminary data.</text>
</comment>
<reference evidence="4" key="1">
    <citation type="submission" date="2023-07" db="EMBL/GenBank/DDBJ databases">
        <title>30 novel species of actinomycetes from the DSMZ collection.</title>
        <authorList>
            <person name="Nouioui I."/>
        </authorList>
    </citation>
    <scope>NUCLEOTIDE SEQUENCE [LARGE SCALE GENOMIC DNA]</scope>
    <source>
        <strain evidence="4">DSM 41699</strain>
    </source>
</reference>
<dbReference type="RefSeq" id="WP_311696566.1">
    <property type="nucleotide sequence ID" value="NZ_JAVREY010000021.1"/>
</dbReference>
<evidence type="ECO:0000256" key="1">
    <source>
        <dbReference type="SAM" id="MobiDB-lite"/>
    </source>
</evidence>
<keyword evidence="4" id="KW-1185">Reference proteome</keyword>
<protein>
    <submittedName>
        <fullName evidence="3">Uncharacterized protein</fullName>
    </submittedName>
</protein>
<dbReference type="EMBL" id="JAVREY010000021">
    <property type="protein sequence ID" value="MDT0465073.1"/>
    <property type="molecule type" value="Genomic_DNA"/>
</dbReference>
<organism evidence="3 4">
    <name type="scientific">Streptomyces gibsoniae</name>
    <dbReference type="NCBI Taxonomy" id="3075529"/>
    <lineage>
        <taxon>Bacteria</taxon>
        <taxon>Bacillati</taxon>
        <taxon>Actinomycetota</taxon>
        <taxon>Actinomycetes</taxon>
        <taxon>Kitasatosporales</taxon>
        <taxon>Streptomycetaceae</taxon>
        <taxon>Streptomyces</taxon>
    </lineage>
</organism>
<evidence type="ECO:0000256" key="2">
    <source>
        <dbReference type="SAM" id="Phobius"/>
    </source>
</evidence>
<name>A0ABU2TVU2_9ACTN</name>
<sequence length="223" mass="24519">MDDESRGSGEPQSQRAYVTALDKARKSLFQGDVEYDDLHARRLRVGEQIPFLVTVYGSWKASPDGKPHVPVLTGAEMGVKFDCHGDAECTTDSQWRQPVLNRTDHGSWTCWITPHAPGPLTVGVRVTAYRTDTSTVLATKEIFARTYAEAPPRSFFATLWDRLRTGWGVFVAFTTGVGAVWGTWSLVVGAVRRLRRSRSTGEEPPAPTPEDAVPTADEPSGSQ</sequence>
<keyword evidence="2" id="KW-0472">Membrane</keyword>
<accession>A0ABU2TVU2</accession>
<keyword evidence="2" id="KW-1133">Transmembrane helix</keyword>
<proteinExistence type="predicted"/>
<keyword evidence="2" id="KW-0812">Transmembrane</keyword>
<feature type="region of interest" description="Disordered" evidence="1">
    <location>
        <begin position="196"/>
        <end position="223"/>
    </location>
</feature>